<evidence type="ECO:0000256" key="1">
    <source>
        <dbReference type="SAM" id="MobiDB-lite"/>
    </source>
</evidence>
<feature type="region of interest" description="Disordered" evidence="1">
    <location>
        <begin position="930"/>
        <end position="1027"/>
    </location>
</feature>
<dbReference type="Proteomes" id="UP000663827">
    <property type="component" value="Unassembled WGS sequence"/>
</dbReference>
<feature type="compositionally biased region" description="Basic and acidic residues" evidence="1">
    <location>
        <begin position="930"/>
        <end position="953"/>
    </location>
</feature>
<feature type="compositionally biased region" description="Polar residues" evidence="1">
    <location>
        <begin position="233"/>
        <end position="243"/>
    </location>
</feature>
<feature type="compositionally biased region" description="Polar residues" evidence="1">
    <location>
        <begin position="321"/>
        <end position="331"/>
    </location>
</feature>
<feature type="region of interest" description="Disordered" evidence="1">
    <location>
        <begin position="97"/>
        <end position="282"/>
    </location>
</feature>
<feature type="compositionally biased region" description="Basic and acidic residues" evidence="1">
    <location>
        <begin position="97"/>
        <end position="108"/>
    </location>
</feature>
<evidence type="ECO:0000313" key="4">
    <source>
        <dbReference type="Proteomes" id="UP000663827"/>
    </source>
</evidence>
<dbReference type="Gene3D" id="2.40.50.40">
    <property type="match status" value="1"/>
</dbReference>
<evidence type="ECO:0000313" key="3">
    <source>
        <dbReference type="EMBL" id="CAE7170488.1"/>
    </source>
</evidence>
<dbReference type="SMART" id="SM00298">
    <property type="entry name" value="CHROMO"/>
    <property type="match status" value="1"/>
</dbReference>
<name>A0A8H3HYR9_9AGAM</name>
<dbReference type="GO" id="GO:0006338">
    <property type="term" value="P:chromatin remodeling"/>
    <property type="evidence" value="ECO:0007669"/>
    <property type="project" value="UniProtKB-ARBA"/>
</dbReference>
<dbReference type="SUPFAM" id="SSF54160">
    <property type="entry name" value="Chromo domain-like"/>
    <property type="match status" value="1"/>
</dbReference>
<feature type="compositionally biased region" description="Low complexity" evidence="1">
    <location>
        <begin position="376"/>
        <end position="389"/>
    </location>
</feature>
<gene>
    <name evidence="3" type="ORF">RDB_LOCUS105707</name>
</gene>
<feature type="region of interest" description="Disordered" evidence="1">
    <location>
        <begin position="432"/>
        <end position="460"/>
    </location>
</feature>
<reference evidence="3" key="1">
    <citation type="submission" date="2021-01" db="EMBL/GenBank/DDBJ databases">
        <authorList>
            <person name="Kaushik A."/>
        </authorList>
    </citation>
    <scope>NUCLEOTIDE SEQUENCE</scope>
    <source>
        <strain evidence="3">AG5</strain>
    </source>
</reference>
<accession>A0A8H3HYR9</accession>
<feature type="region of interest" description="Disordered" evidence="1">
    <location>
        <begin position="320"/>
        <end position="339"/>
    </location>
</feature>
<feature type="compositionally biased region" description="Polar residues" evidence="1">
    <location>
        <begin position="168"/>
        <end position="179"/>
    </location>
</feature>
<dbReference type="InterPro" id="IPR023780">
    <property type="entry name" value="Chromo_domain"/>
</dbReference>
<dbReference type="PROSITE" id="PS50013">
    <property type="entry name" value="CHROMO_2"/>
    <property type="match status" value="1"/>
</dbReference>
<feature type="domain" description="Chromo" evidence="2">
    <location>
        <begin position="17"/>
        <end position="78"/>
    </location>
</feature>
<dbReference type="InterPro" id="IPR016197">
    <property type="entry name" value="Chromo-like_dom_sf"/>
</dbReference>
<feature type="compositionally biased region" description="Gly residues" evidence="1">
    <location>
        <begin position="961"/>
        <end position="982"/>
    </location>
</feature>
<protein>
    <recommendedName>
        <fullName evidence="2">Chromo domain-containing protein</fullName>
    </recommendedName>
</protein>
<dbReference type="AlphaFoldDB" id="A0A8H3HYR9"/>
<dbReference type="Pfam" id="PF00385">
    <property type="entry name" value="Chromo"/>
    <property type="match status" value="1"/>
</dbReference>
<proteinExistence type="predicted"/>
<evidence type="ECO:0000259" key="2">
    <source>
        <dbReference type="PROSITE" id="PS50013"/>
    </source>
</evidence>
<dbReference type="InterPro" id="IPR000953">
    <property type="entry name" value="Chromo/chromo_shadow_dom"/>
</dbReference>
<organism evidence="3 4">
    <name type="scientific">Rhizoctonia solani</name>
    <dbReference type="NCBI Taxonomy" id="456999"/>
    <lineage>
        <taxon>Eukaryota</taxon>
        <taxon>Fungi</taxon>
        <taxon>Dikarya</taxon>
        <taxon>Basidiomycota</taxon>
        <taxon>Agaricomycotina</taxon>
        <taxon>Agaricomycetes</taxon>
        <taxon>Cantharellales</taxon>
        <taxon>Ceratobasidiaceae</taxon>
        <taxon>Rhizoctonia</taxon>
    </lineage>
</organism>
<dbReference type="EMBL" id="CAJNJQ010002256">
    <property type="protein sequence ID" value="CAE7170488.1"/>
    <property type="molecule type" value="Genomic_DNA"/>
</dbReference>
<sequence length="1110" mass="122552">MPRPEPGESSSGSEDEYEVEYIYGAKWTETGWDYEVHWFGYEQIYDTWEPEANLTQYGSADLVNRFWKEFPKKRNSHPIVGTKYTASPEWLISERKRFRERRQKDQPVKGRPTPPRKQAKAPIPLQGDPESGSEDSDDEDVLRPSSSERDDEDVLHSSSSEDAPLVTRRNSTAGSSTGPGTKARAKAQAQTERRRKPVQSTKSNSRPQLKAPVPSKQVSLSQPPPTAPKVTHAVNTMAQSSTAPGVRKVSTVSREPVPAARRGRHFARPDMQAGNISGSFVGIGTKGKQAERAGEVIALGRKSATPNTNASTSLYAGLSMRKNSQPSNNAMQDGATGANDGGLNVTSPIEVSPTEPGPPPVAAIIEDFVAGIAAEISPPGSSASSPANSLFDGPDDEDEEVMRAPDDFSHMDVDIHIPGFDDPPPPPPVTIQPRPQPLAVRPTRPTISTEPNAIRGSIDGPVPARGPISSDHSFGISPVAANIPLPSAQPAQPNSWLWSGELYITTSESDPNNEGVTKDVASRACEVGISDTVILNEKITRSFKGILNMYIKDKMTISSVMDINLSFSTIASGALSLHQAAWMRCTDPVGSPEWQLWDGLIHKMEVYFWVSEIMIRGSTGTEASQRLLLVPTRLMRKYRNAAGFNPICEHFGDAFHTHAPSFVVLMLKKEVGALSDNEEPPSRQVSQLPKYWQQIPPEMKPSFKGVNCLVFPSEQFNHDYEVRLMREQLRQCGAHVLEGEDPKTDAGAVFIHRRYIDDMSRLMGIAHRKTKYRVRFYVYGSGGNWRTADWDLKEIWKWGGMVTFTPSALIEDPWSVKKVVEALEGQPFWEAYIEPKTVGILSLNARKNDLPELSWALDVVMTELVTSTETAFYNLALTAPPKWGLLEEYEWARIQVERTMIEDEDELRKSCEDEIIEEYKETMGSVIEKQEEARKAKEEEKKKAEEARRREQENSSAGWGNNSGWGGGDSGGDNNSWGGGGTDNSWGTNNDAGNNPWLTNGGGGDNPWGNAGQTNDDPWGADNNSATTSAAKPIEIDLSKMGDSGHIRSMSNQVVEGLKWFQMQPCFMLETRRFVVIDSSNRVGIKPERLEVEAFTADKFVKLVKGDGLW</sequence>
<dbReference type="OrthoDB" id="1887033at2759"/>
<feature type="compositionally biased region" description="Polar residues" evidence="1">
    <location>
        <begin position="198"/>
        <end position="207"/>
    </location>
</feature>
<feature type="region of interest" description="Disordered" evidence="1">
    <location>
        <begin position="376"/>
        <end position="399"/>
    </location>
</feature>
<comment type="caution">
    <text evidence="3">The sequence shown here is derived from an EMBL/GenBank/DDBJ whole genome shotgun (WGS) entry which is preliminary data.</text>
</comment>
<feature type="compositionally biased region" description="Acidic residues" evidence="1">
    <location>
        <begin position="131"/>
        <end position="140"/>
    </location>
</feature>